<dbReference type="InterPro" id="IPR038488">
    <property type="entry name" value="Integrase_DNA-bd_sf"/>
</dbReference>
<keyword evidence="7" id="KW-1185">Reference proteome</keyword>
<dbReference type="RefSeq" id="WP_189378865.1">
    <property type="nucleotide sequence ID" value="NZ_BNAH01000012.1"/>
</dbReference>
<dbReference type="PANTHER" id="PTHR30629:SF2">
    <property type="entry name" value="PROPHAGE INTEGRASE INTS-RELATED"/>
    <property type="match status" value="1"/>
</dbReference>
<dbReference type="PROSITE" id="PS51898">
    <property type="entry name" value="TYR_RECOMBINASE"/>
    <property type="match status" value="1"/>
</dbReference>
<keyword evidence="4" id="KW-0233">DNA recombination</keyword>
<organism evidence="6 7">
    <name type="scientific">Thalassotalea profundi</name>
    <dbReference type="NCBI Taxonomy" id="2036687"/>
    <lineage>
        <taxon>Bacteria</taxon>
        <taxon>Pseudomonadati</taxon>
        <taxon>Pseudomonadota</taxon>
        <taxon>Gammaproteobacteria</taxon>
        <taxon>Alteromonadales</taxon>
        <taxon>Colwelliaceae</taxon>
        <taxon>Thalassotalea</taxon>
    </lineage>
</organism>
<evidence type="ECO:0000256" key="2">
    <source>
        <dbReference type="ARBA" id="ARBA00022908"/>
    </source>
</evidence>
<evidence type="ECO:0000313" key="6">
    <source>
        <dbReference type="EMBL" id="GHE96776.1"/>
    </source>
</evidence>
<proteinExistence type="inferred from homology"/>
<dbReference type="InterPro" id="IPR010998">
    <property type="entry name" value="Integrase_recombinase_N"/>
</dbReference>
<accession>A0ABQ3J042</accession>
<dbReference type="InterPro" id="IPR013762">
    <property type="entry name" value="Integrase-like_cat_sf"/>
</dbReference>
<protein>
    <submittedName>
        <fullName evidence="6">Phage-related integrase</fullName>
    </submittedName>
</protein>
<reference evidence="7" key="1">
    <citation type="journal article" date="2019" name="Int. J. Syst. Evol. Microbiol.">
        <title>The Global Catalogue of Microorganisms (GCM) 10K type strain sequencing project: providing services to taxonomists for standard genome sequencing and annotation.</title>
        <authorList>
            <consortium name="The Broad Institute Genomics Platform"/>
            <consortium name="The Broad Institute Genome Sequencing Center for Infectious Disease"/>
            <person name="Wu L."/>
            <person name="Ma J."/>
        </authorList>
    </citation>
    <scope>NUCLEOTIDE SEQUENCE [LARGE SCALE GENOMIC DNA]</scope>
    <source>
        <strain evidence="7">CGMCC 1.15922</strain>
    </source>
</reference>
<evidence type="ECO:0000256" key="3">
    <source>
        <dbReference type="ARBA" id="ARBA00023125"/>
    </source>
</evidence>
<dbReference type="InterPro" id="IPR025166">
    <property type="entry name" value="Integrase_DNA_bind_dom"/>
</dbReference>
<dbReference type="Gene3D" id="1.10.443.10">
    <property type="entry name" value="Intergrase catalytic core"/>
    <property type="match status" value="1"/>
</dbReference>
<comment type="caution">
    <text evidence="6">The sequence shown here is derived from an EMBL/GenBank/DDBJ whole genome shotgun (WGS) entry which is preliminary data.</text>
</comment>
<dbReference type="CDD" id="cd00801">
    <property type="entry name" value="INT_P4_C"/>
    <property type="match status" value="1"/>
</dbReference>
<evidence type="ECO:0000256" key="1">
    <source>
        <dbReference type="ARBA" id="ARBA00008857"/>
    </source>
</evidence>
<dbReference type="SUPFAM" id="SSF56349">
    <property type="entry name" value="DNA breaking-rejoining enzymes"/>
    <property type="match status" value="1"/>
</dbReference>
<keyword evidence="2" id="KW-0229">DNA integration</keyword>
<dbReference type="InterPro" id="IPR002104">
    <property type="entry name" value="Integrase_catalytic"/>
</dbReference>
<dbReference type="InterPro" id="IPR011010">
    <property type="entry name" value="DNA_brk_join_enz"/>
</dbReference>
<dbReference type="Pfam" id="PF13356">
    <property type="entry name" value="Arm-DNA-bind_3"/>
    <property type="match status" value="1"/>
</dbReference>
<dbReference type="PANTHER" id="PTHR30629">
    <property type="entry name" value="PROPHAGE INTEGRASE"/>
    <property type="match status" value="1"/>
</dbReference>
<comment type="similarity">
    <text evidence="1">Belongs to the 'phage' integrase family.</text>
</comment>
<dbReference type="Pfam" id="PF00589">
    <property type="entry name" value="Phage_integrase"/>
    <property type="match status" value="1"/>
</dbReference>
<dbReference type="Gene3D" id="1.10.150.130">
    <property type="match status" value="1"/>
</dbReference>
<evidence type="ECO:0000259" key="5">
    <source>
        <dbReference type="PROSITE" id="PS51898"/>
    </source>
</evidence>
<name>A0ABQ3J042_9GAMM</name>
<dbReference type="Pfam" id="PF22022">
    <property type="entry name" value="Phage_int_M"/>
    <property type="match status" value="1"/>
</dbReference>
<keyword evidence="3" id="KW-0238">DNA-binding</keyword>
<gene>
    <name evidence="6" type="ORF">GCM10011501_27850</name>
</gene>
<dbReference type="Gene3D" id="3.30.160.390">
    <property type="entry name" value="Integrase, DNA-binding domain"/>
    <property type="match status" value="1"/>
</dbReference>
<dbReference type="EMBL" id="BNAH01000012">
    <property type="protein sequence ID" value="GHE96776.1"/>
    <property type="molecule type" value="Genomic_DNA"/>
</dbReference>
<dbReference type="InterPro" id="IPR050808">
    <property type="entry name" value="Phage_Integrase"/>
</dbReference>
<dbReference type="InterPro" id="IPR053876">
    <property type="entry name" value="Phage_int_M"/>
</dbReference>
<evidence type="ECO:0000256" key="4">
    <source>
        <dbReference type="ARBA" id="ARBA00023172"/>
    </source>
</evidence>
<evidence type="ECO:0000313" key="7">
    <source>
        <dbReference type="Proteomes" id="UP000626370"/>
    </source>
</evidence>
<feature type="domain" description="Tyr recombinase" evidence="5">
    <location>
        <begin position="205"/>
        <end position="409"/>
    </location>
</feature>
<sequence>MTILQTKNRVATLVENGAPLFETVYPSLYIDIKEPGVASWIFRYQLYGKRRQFKIGSYGKGHQELLDVEEAIKLAIDFRMKINDGIDPKLDIERQKRPKLITFDDWANKFIENKRSKIKSADIYERIYKNEIKTHIGNIRIDRIHSYDIDHVLLTAVKSGRPAVANQVLLFIKRVFRLATKYGAVLSNIAAEFSQSEDAGGAERKRQRYLEENEIEQVFAVFRAHPLKIPTASYIALVLLLALGMRKMELMSAKWSQIDFKRQTFRLIEDNTKTEAALVLPIPDLVMPLMYDLKVLAGHSDYLFPRRKKSALPHVSPDTLNNAIATLFGNAYGNRKAEPNHLGEAGVDHFTVHDLRRTFRTLLSKLGVRKDVAEKCMNHSLKGVEKTYDCYAFFPERKDALNQLAELIMPLVQYSPLLTDLKD</sequence>
<dbReference type="Proteomes" id="UP000626370">
    <property type="component" value="Unassembled WGS sequence"/>
</dbReference>